<reference evidence="1" key="1">
    <citation type="submission" date="2020-07" db="EMBL/GenBank/DDBJ databases">
        <title>Clarias magur genome sequencing, assembly and annotation.</title>
        <authorList>
            <person name="Kushwaha B."/>
            <person name="Kumar R."/>
            <person name="Das P."/>
            <person name="Joshi C.G."/>
            <person name="Kumar D."/>
            <person name="Nagpure N.S."/>
            <person name="Pandey M."/>
            <person name="Agarwal S."/>
            <person name="Srivastava S."/>
            <person name="Singh M."/>
            <person name="Sahoo L."/>
            <person name="Jayasankar P."/>
            <person name="Meher P.K."/>
            <person name="Koringa P.G."/>
            <person name="Iquebal M.A."/>
            <person name="Das S.P."/>
            <person name="Bit A."/>
            <person name="Patnaik S."/>
            <person name="Patel N."/>
            <person name="Shah T.M."/>
            <person name="Hinsu A."/>
            <person name="Jena J.K."/>
        </authorList>
    </citation>
    <scope>NUCLEOTIDE SEQUENCE</scope>
    <source>
        <strain evidence="1">CIFAMagur01</strain>
        <tissue evidence="1">Testis</tissue>
    </source>
</reference>
<comment type="caution">
    <text evidence="1">The sequence shown here is derived from an EMBL/GenBank/DDBJ whole genome shotgun (WGS) entry which is preliminary data.</text>
</comment>
<evidence type="ECO:0000313" key="2">
    <source>
        <dbReference type="Proteomes" id="UP000727407"/>
    </source>
</evidence>
<accession>A0A8J4U2A6</accession>
<organism evidence="1 2">
    <name type="scientific">Clarias magur</name>
    <name type="common">Asian catfish</name>
    <name type="synonym">Macropteronotus magur</name>
    <dbReference type="NCBI Taxonomy" id="1594786"/>
    <lineage>
        <taxon>Eukaryota</taxon>
        <taxon>Metazoa</taxon>
        <taxon>Chordata</taxon>
        <taxon>Craniata</taxon>
        <taxon>Vertebrata</taxon>
        <taxon>Euteleostomi</taxon>
        <taxon>Actinopterygii</taxon>
        <taxon>Neopterygii</taxon>
        <taxon>Teleostei</taxon>
        <taxon>Ostariophysi</taxon>
        <taxon>Siluriformes</taxon>
        <taxon>Clariidae</taxon>
        <taxon>Clarias</taxon>
    </lineage>
</organism>
<keyword evidence="2" id="KW-1185">Reference proteome</keyword>
<gene>
    <name evidence="1" type="primary">glgC</name>
    <name evidence="1" type="ORF">DAT39_010879</name>
</gene>
<keyword evidence="1" id="KW-0548">Nucleotidyltransferase</keyword>
<evidence type="ECO:0000313" key="1">
    <source>
        <dbReference type="EMBL" id="KAF5899378.1"/>
    </source>
</evidence>
<dbReference type="EMBL" id="QNUK01000168">
    <property type="protein sequence ID" value="KAF5899378.1"/>
    <property type="molecule type" value="Genomic_DNA"/>
</dbReference>
<keyword evidence="1" id="KW-0808">Transferase</keyword>
<sequence length="57" mass="6216">MGSLSLTRCVCMGVWSEWKAPLLSNFTTLTGASERLGVIYSHAFPLSQIDSSPMKPL</sequence>
<dbReference type="AlphaFoldDB" id="A0A8J4U2A6"/>
<dbReference type="Proteomes" id="UP000727407">
    <property type="component" value="Unassembled WGS sequence"/>
</dbReference>
<dbReference type="GO" id="GO:0016779">
    <property type="term" value="F:nucleotidyltransferase activity"/>
    <property type="evidence" value="ECO:0007669"/>
    <property type="project" value="UniProtKB-KW"/>
</dbReference>
<proteinExistence type="predicted"/>
<protein>
    <submittedName>
        <fullName evidence="1">Glucose-1-phosphate adenylyltransferase</fullName>
    </submittedName>
</protein>
<name>A0A8J4U2A6_CLAMG</name>